<name>A0A0H1RE32_9HYPH</name>
<dbReference type="InterPro" id="IPR011010">
    <property type="entry name" value="DNA_brk_join_enz"/>
</dbReference>
<dbReference type="SUPFAM" id="SSF56349">
    <property type="entry name" value="DNA breaking-rejoining enzymes"/>
    <property type="match status" value="1"/>
</dbReference>
<gene>
    <name evidence="3" type="ORF">AA309_23250</name>
</gene>
<dbReference type="InterPro" id="IPR013762">
    <property type="entry name" value="Integrase-like_cat_sf"/>
</dbReference>
<feature type="compositionally biased region" description="Basic and acidic residues" evidence="2">
    <location>
        <begin position="665"/>
        <end position="687"/>
    </location>
</feature>
<dbReference type="AlphaFoldDB" id="A0A0H1RE32"/>
<dbReference type="Proteomes" id="UP000035489">
    <property type="component" value="Unassembled WGS sequence"/>
</dbReference>
<protein>
    <recommendedName>
        <fullName evidence="5">Tyr recombinase domain-containing protein</fullName>
    </recommendedName>
</protein>
<organism evidence="3 4">
    <name type="scientific">Microvirga vignae</name>
    <dbReference type="NCBI Taxonomy" id="1225564"/>
    <lineage>
        <taxon>Bacteria</taxon>
        <taxon>Pseudomonadati</taxon>
        <taxon>Pseudomonadota</taxon>
        <taxon>Alphaproteobacteria</taxon>
        <taxon>Hyphomicrobiales</taxon>
        <taxon>Methylobacteriaceae</taxon>
        <taxon>Microvirga</taxon>
    </lineage>
</organism>
<dbReference type="PATRIC" id="fig|1225564.3.peg.6064"/>
<evidence type="ECO:0000313" key="3">
    <source>
        <dbReference type="EMBL" id="KLK90842.1"/>
    </source>
</evidence>
<dbReference type="EMBL" id="LCYG01000064">
    <property type="protein sequence ID" value="KLK90842.1"/>
    <property type="molecule type" value="Genomic_DNA"/>
</dbReference>
<proteinExistence type="predicted"/>
<evidence type="ECO:0000256" key="1">
    <source>
        <dbReference type="ARBA" id="ARBA00023172"/>
    </source>
</evidence>
<dbReference type="STRING" id="1225564.AA309_23250"/>
<dbReference type="GO" id="GO:0003677">
    <property type="term" value="F:DNA binding"/>
    <property type="evidence" value="ECO:0007669"/>
    <property type="project" value="InterPro"/>
</dbReference>
<dbReference type="Gene3D" id="1.10.443.10">
    <property type="entry name" value="Intergrase catalytic core"/>
    <property type="match status" value="1"/>
</dbReference>
<dbReference type="GO" id="GO:0015074">
    <property type="term" value="P:DNA integration"/>
    <property type="evidence" value="ECO:0007669"/>
    <property type="project" value="InterPro"/>
</dbReference>
<evidence type="ECO:0000313" key="4">
    <source>
        <dbReference type="Proteomes" id="UP000035489"/>
    </source>
</evidence>
<feature type="region of interest" description="Disordered" evidence="2">
    <location>
        <begin position="659"/>
        <end position="687"/>
    </location>
</feature>
<sequence length="687" mass="76929">MEDPFEMMRLEGRSTGVGRVRKLLTITDWMLAQKILRFSDITPVDWDDFKVRVKWGAKALTGSREVTDAEGITAEAILEYFRLFQHLYDFHQAEFTDGGRLLPDGLLFKPFSAKEDAISLARALGEETGKTKTIPTHVALYALNAAIEWVVEHGPEILSLREQAAHEWLLVEREHTDRVPRPSSSEVNRRLANAIGDMLESPEKIPLYGSTISRTSLAAQIGISPPPLYSNSVCVEMIDMLQDIMDNPEGSVSPGKRDRLLVLIKHWSSVPAQSSAGKIYPARIARDVAERIRLPFTGSKRTKGEPWPVKVLGSSIHERRSLEAVTNHLWTASFLVIAAFMADRLEEVLETEVDCLILDRPEGPYFVNKAWKDTHTESGIESARPCPEVVVKAAEILRKLGAQAREETGSAKLFMCDHRHGCSVADETTARKRLDAFCQWIGIPADETGELWSIAPHQLRRFFVQAFTWQYELGVDLLALKQHLRQADLETTIRYATSALLGEMLNEEEKALTVFIMEKAAFDGLELSGGYGEHLLRAFSRLRVRVGPPEKLAEAIRKHQEKHNILLKPNPWGYCVWSLSRARFAECARREGITAPAGPVAAHRSSRTCGKCLNLLTHSGFAPFWRTAQARFEAMLAVPGIPPVCSRAAQEGITISRRFAHAGSRQKEGTPHELETESETAKEPHQD</sequence>
<keyword evidence="4" id="KW-1185">Reference proteome</keyword>
<reference evidence="3 4" key="1">
    <citation type="submission" date="2015-05" db="EMBL/GenBank/DDBJ databases">
        <title>Draft genome sequence of Microvirga vignae strain BR3299, a novel nitrogen fixing bacteria isolated from Brazil semi-aired region.</title>
        <authorList>
            <person name="Zilli J.E."/>
            <person name="Passos S.R."/>
            <person name="Leite J."/>
            <person name="Baldani J.I."/>
            <person name="Xavier G.R."/>
            <person name="Rumjaneck N.G."/>
            <person name="Simoes-Araujo J.L."/>
        </authorList>
    </citation>
    <scope>NUCLEOTIDE SEQUENCE [LARGE SCALE GENOMIC DNA]</scope>
    <source>
        <strain evidence="3 4">BR3299</strain>
    </source>
</reference>
<comment type="caution">
    <text evidence="3">The sequence shown here is derived from an EMBL/GenBank/DDBJ whole genome shotgun (WGS) entry which is preliminary data.</text>
</comment>
<evidence type="ECO:0008006" key="5">
    <source>
        <dbReference type="Google" id="ProtNLM"/>
    </source>
</evidence>
<evidence type="ECO:0000256" key="2">
    <source>
        <dbReference type="SAM" id="MobiDB-lite"/>
    </source>
</evidence>
<dbReference type="GO" id="GO:0006310">
    <property type="term" value="P:DNA recombination"/>
    <property type="evidence" value="ECO:0007669"/>
    <property type="project" value="UniProtKB-KW"/>
</dbReference>
<accession>A0A0H1RE32</accession>
<keyword evidence="1" id="KW-0233">DNA recombination</keyword>